<organism evidence="1">
    <name type="scientific">Salmonella enterica</name>
    <name type="common">Salmonella choleraesuis</name>
    <dbReference type="NCBI Taxonomy" id="28901"/>
    <lineage>
        <taxon>Bacteria</taxon>
        <taxon>Pseudomonadati</taxon>
        <taxon>Pseudomonadota</taxon>
        <taxon>Gammaproteobacteria</taxon>
        <taxon>Enterobacterales</taxon>
        <taxon>Enterobacteriaceae</taxon>
        <taxon>Salmonella</taxon>
    </lineage>
</organism>
<dbReference type="EMBL" id="DAAURV010000007">
    <property type="protein sequence ID" value="HAF2593093.1"/>
    <property type="molecule type" value="Genomic_DNA"/>
</dbReference>
<proteinExistence type="predicted"/>
<comment type="caution">
    <text evidence="1">The sequence shown here is derived from an EMBL/GenBank/DDBJ whole genome shotgun (WGS) entry which is preliminary data.</text>
</comment>
<protein>
    <submittedName>
        <fullName evidence="1">Uncharacterized protein</fullName>
    </submittedName>
</protein>
<reference evidence="1" key="2">
    <citation type="submission" date="2020-02" db="EMBL/GenBank/DDBJ databases">
        <authorList>
            <consortium name="NCBI Pathogen Detection Project"/>
        </authorList>
    </citation>
    <scope>NUCLEOTIDE SEQUENCE</scope>
    <source>
        <strain evidence="1">MA.AU149 SUB-73</strain>
    </source>
</reference>
<reference evidence="1" key="1">
    <citation type="journal article" date="2018" name="Genome Biol.">
        <title>SKESA: strategic k-mer extension for scrupulous assemblies.</title>
        <authorList>
            <person name="Souvorov A."/>
            <person name="Agarwala R."/>
            <person name="Lipman D.J."/>
        </authorList>
    </citation>
    <scope>NUCLEOTIDE SEQUENCE</scope>
    <source>
        <strain evidence="1">MA.AU149 SUB-73</strain>
    </source>
</reference>
<accession>A0A744Q6W9</accession>
<sequence>MTEVKIDHELARADILLTAALELYYGNERDREISYDILERLLTRLREIQSAYVERGLHAD</sequence>
<name>A0A744Q6W9_SALER</name>
<gene>
    <name evidence="1" type="ORF">G8N62_002181</name>
</gene>
<evidence type="ECO:0000313" key="1">
    <source>
        <dbReference type="EMBL" id="HAF2593093.1"/>
    </source>
</evidence>
<dbReference type="AlphaFoldDB" id="A0A744Q6W9"/>